<dbReference type="InterPro" id="IPR020479">
    <property type="entry name" value="HD_metazoa"/>
</dbReference>
<accession>A0A2T7PRK1</accession>
<name>A0A2T7PRK1_POMCA</name>
<evidence type="ECO:0000256" key="1">
    <source>
        <dbReference type="ARBA" id="ARBA00004123"/>
    </source>
</evidence>
<evidence type="ECO:0000313" key="8">
    <source>
        <dbReference type="EMBL" id="PVD36020.1"/>
    </source>
</evidence>
<dbReference type="Gene3D" id="1.10.10.60">
    <property type="entry name" value="Homeodomain-like"/>
    <property type="match status" value="1"/>
</dbReference>
<keyword evidence="9" id="KW-1185">Reference proteome</keyword>
<dbReference type="GO" id="GO:0003677">
    <property type="term" value="F:DNA binding"/>
    <property type="evidence" value="ECO:0007669"/>
    <property type="project" value="UniProtKB-UniRule"/>
</dbReference>
<sequence>MSSSGFQNGFSPFDSISRPYYPPYSASLGQTGWMYQSLYQRHLMIEAQKSSARRQRRVVVDRKPRQAYSSTQLERLEEEFKKDRYLSVSKRVELSKDLSLTETQIKTWFQNRRTKWKKQMAMKLKREGFSAAHLWNPLSIMPPSHTYFLSANPCLVNFDRPFI</sequence>
<comment type="subcellular location">
    <subcellularLocation>
        <location evidence="1 5 6">Nucleus</location>
    </subcellularLocation>
</comment>
<dbReference type="Pfam" id="PF00046">
    <property type="entry name" value="Homeodomain"/>
    <property type="match status" value="1"/>
</dbReference>
<organism evidence="8 9">
    <name type="scientific">Pomacea canaliculata</name>
    <name type="common">Golden apple snail</name>
    <dbReference type="NCBI Taxonomy" id="400727"/>
    <lineage>
        <taxon>Eukaryota</taxon>
        <taxon>Metazoa</taxon>
        <taxon>Spiralia</taxon>
        <taxon>Lophotrochozoa</taxon>
        <taxon>Mollusca</taxon>
        <taxon>Gastropoda</taxon>
        <taxon>Caenogastropoda</taxon>
        <taxon>Architaenioglossa</taxon>
        <taxon>Ampullarioidea</taxon>
        <taxon>Ampullariidae</taxon>
        <taxon>Pomacea</taxon>
    </lineage>
</organism>
<dbReference type="OrthoDB" id="6159439at2759"/>
<comment type="caution">
    <text evidence="8">The sequence shown here is derived from an EMBL/GenBank/DDBJ whole genome shotgun (WGS) entry which is preliminary data.</text>
</comment>
<proteinExistence type="predicted"/>
<dbReference type="SMART" id="SM00389">
    <property type="entry name" value="HOX"/>
    <property type="match status" value="1"/>
</dbReference>
<reference evidence="8 9" key="1">
    <citation type="submission" date="2018-04" db="EMBL/GenBank/DDBJ databases">
        <title>The genome of golden apple snail Pomacea canaliculata provides insight into stress tolerance and invasive adaptation.</title>
        <authorList>
            <person name="Liu C."/>
            <person name="Liu B."/>
            <person name="Ren Y."/>
            <person name="Zhang Y."/>
            <person name="Wang H."/>
            <person name="Li S."/>
            <person name="Jiang F."/>
            <person name="Yin L."/>
            <person name="Zhang G."/>
            <person name="Qian W."/>
            <person name="Fan W."/>
        </authorList>
    </citation>
    <scope>NUCLEOTIDE SEQUENCE [LARGE SCALE GENOMIC DNA]</scope>
    <source>
        <strain evidence="8">SZHN2017</strain>
        <tissue evidence="8">Muscle</tissue>
    </source>
</reference>
<evidence type="ECO:0000256" key="2">
    <source>
        <dbReference type="ARBA" id="ARBA00023125"/>
    </source>
</evidence>
<evidence type="ECO:0000256" key="5">
    <source>
        <dbReference type="PROSITE-ProRule" id="PRU00108"/>
    </source>
</evidence>
<dbReference type="GO" id="GO:0005634">
    <property type="term" value="C:nucleus"/>
    <property type="evidence" value="ECO:0007669"/>
    <property type="project" value="UniProtKB-SubCell"/>
</dbReference>
<dbReference type="SUPFAM" id="SSF46689">
    <property type="entry name" value="Homeodomain-like"/>
    <property type="match status" value="1"/>
</dbReference>
<keyword evidence="3 5" id="KW-0371">Homeobox</keyword>
<dbReference type="PANTHER" id="PTHR24333">
    <property type="entry name" value="HOMEO BOX HB9 LIKE A-RELATED"/>
    <property type="match status" value="1"/>
</dbReference>
<protein>
    <recommendedName>
        <fullName evidence="7">Homeobox domain-containing protein</fullName>
    </recommendedName>
</protein>
<evidence type="ECO:0000313" key="9">
    <source>
        <dbReference type="Proteomes" id="UP000245119"/>
    </source>
</evidence>
<dbReference type="PANTHER" id="PTHR24333:SF9">
    <property type="entry name" value="HOMEOBOX DOMAIN-CONTAINING PROTEIN"/>
    <property type="match status" value="1"/>
</dbReference>
<dbReference type="PROSITE" id="PS00027">
    <property type="entry name" value="HOMEOBOX_1"/>
    <property type="match status" value="1"/>
</dbReference>
<dbReference type="Proteomes" id="UP000245119">
    <property type="component" value="Linkage Group LG2"/>
</dbReference>
<dbReference type="InterPro" id="IPR017970">
    <property type="entry name" value="Homeobox_CS"/>
</dbReference>
<feature type="domain" description="Homeobox" evidence="7">
    <location>
        <begin position="59"/>
        <end position="119"/>
    </location>
</feature>
<dbReference type="CDD" id="cd00086">
    <property type="entry name" value="homeodomain"/>
    <property type="match status" value="1"/>
</dbReference>
<evidence type="ECO:0000256" key="3">
    <source>
        <dbReference type="ARBA" id="ARBA00023155"/>
    </source>
</evidence>
<dbReference type="EMBL" id="PZQS01000002">
    <property type="protein sequence ID" value="PVD36020.1"/>
    <property type="molecule type" value="Genomic_DNA"/>
</dbReference>
<dbReference type="InterPro" id="IPR001356">
    <property type="entry name" value="HD"/>
</dbReference>
<gene>
    <name evidence="8" type="ORF">C0Q70_02990</name>
</gene>
<keyword evidence="2 5" id="KW-0238">DNA-binding</keyword>
<keyword evidence="4 5" id="KW-0539">Nucleus</keyword>
<evidence type="ECO:0000256" key="4">
    <source>
        <dbReference type="ARBA" id="ARBA00023242"/>
    </source>
</evidence>
<feature type="DNA-binding region" description="Homeobox" evidence="5">
    <location>
        <begin position="61"/>
        <end position="120"/>
    </location>
</feature>
<evidence type="ECO:0000259" key="7">
    <source>
        <dbReference type="PROSITE" id="PS50071"/>
    </source>
</evidence>
<evidence type="ECO:0000256" key="6">
    <source>
        <dbReference type="RuleBase" id="RU000682"/>
    </source>
</evidence>
<dbReference type="PRINTS" id="PR00024">
    <property type="entry name" value="HOMEOBOX"/>
</dbReference>
<dbReference type="PROSITE" id="PS50071">
    <property type="entry name" value="HOMEOBOX_2"/>
    <property type="match status" value="1"/>
</dbReference>
<dbReference type="AlphaFoldDB" id="A0A2T7PRK1"/>
<dbReference type="InterPro" id="IPR009057">
    <property type="entry name" value="Homeodomain-like_sf"/>
</dbReference>
<dbReference type="InterPro" id="IPR050848">
    <property type="entry name" value="Homeobox_TF"/>
</dbReference>
<dbReference type="GO" id="GO:0000981">
    <property type="term" value="F:DNA-binding transcription factor activity, RNA polymerase II-specific"/>
    <property type="evidence" value="ECO:0007669"/>
    <property type="project" value="InterPro"/>
</dbReference>